<dbReference type="PANTHER" id="PTHR47926:SF365">
    <property type="entry name" value="DYW DOMAIN-CONTAINING PROTEIN"/>
    <property type="match status" value="1"/>
</dbReference>
<dbReference type="InterPro" id="IPR046960">
    <property type="entry name" value="PPR_At4g14850-like_plant"/>
</dbReference>
<dbReference type="PANTHER" id="PTHR47926">
    <property type="entry name" value="PENTATRICOPEPTIDE REPEAT-CONTAINING PROTEIN"/>
    <property type="match status" value="1"/>
</dbReference>
<dbReference type="Proteomes" id="UP000583929">
    <property type="component" value="Unassembled WGS sequence"/>
</dbReference>
<dbReference type="Pfam" id="PF01535">
    <property type="entry name" value="PPR"/>
    <property type="match status" value="5"/>
</dbReference>
<evidence type="ECO:0000313" key="3">
    <source>
        <dbReference type="EMBL" id="KAF4375058.1"/>
    </source>
</evidence>
<dbReference type="Proteomes" id="UP000525078">
    <property type="component" value="Unassembled WGS sequence"/>
</dbReference>
<sequence>MARISIRDLFRFRNSRPFIHSYPLSSSVSPEVSVDAAKSSQRRNCFALLDASRSVIQVSKIHANLITLGRFDSFWARKILKLYWDFGHLDYTILIFKFIDFPGTFCINTVLKAYSLGLSPSQALIFYFEWLGEGFCPNGHTFVPLIGSCAKMGCIETGGKCHGQVVKNGVDTVLQVRNSLIHMYGCCERVELAYKVFDEMTTRDLVSWNSLVDGYARHGYMDVAHKLFDAMPERNVASWNVITSGYLKSGIPGCVLKLYRQLVKTGMRGNNTTMVNVLTACGRSARLKEGRSVHGFLIRTAFLKSSIFIDTALIDMYSKCQRVKVASRVFDSMPEKNLVCWNAMILGHCIQGNPEDGIKLYHRMVGKGRLQDREGNCIKSERIAKGRGNILPDAVTFIGVLCACARARLLEEGRGYFEEMTNFFRIRPNFAHYWCLANIFVGVGLVKPAEEIIRNIPHHIVDESQDSLIWANLLSSCRFERDFWFGEQIAKSGIDREPHNLSYYRLLLNVYATAGRWEEVARVKEMVKEKIVGSMPGCNLIDLKEIVHNPRGEELRPLNTRREQPFS</sequence>
<evidence type="ECO:0000313" key="4">
    <source>
        <dbReference type="EMBL" id="KAF4401958.1"/>
    </source>
</evidence>
<accession>A0A7J6FWK0</accession>
<name>A0A7J6FWK0_CANSA</name>
<evidence type="ECO:0000313" key="5">
    <source>
        <dbReference type="Proteomes" id="UP000525078"/>
    </source>
</evidence>
<protein>
    <recommendedName>
        <fullName evidence="7">Pentatricopeptide repeat-containing protein</fullName>
    </recommendedName>
</protein>
<evidence type="ECO:0000256" key="1">
    <source>
        <dbReference type="ARBA" id="ARBA00022737"/>
    </source>
</evidence>
<dbReference type="InterPro" id="IPR002885">
    <property type="entry name" value="PPR_rpt"/>
</dbReference>
<dbReference type="GO" id="GO:0009451">
    <property type="term" value="P:RNA modification"/>
    <property type="evidence" value="ECO:0007669"/>
    <property type="project" value="InterPro"/>
</dbReference>
<keyword evidence="1" id="KW-0677">Repeat</keyword>
<comment type="caution">
    <text evidence="3">The sequence shown here is derived from an EMBL/GenBank/DDBJ whole genome shotgun (WGS) entry which is preliminary data.</text>
</comment>
<dbReference type="NCBIfam" id="TIGR00756">
    <property type="entry name" value="PPR"/>
    <property type="match status" value="3"/>
</dbReference>
<proteinExistence type="predicted"/>
<gene>
    <name evidence="3" type="ORF">F8388_017204</name>
    <name evidence="4" type="ORF">G4B88_017470</name>
</gene>
<dbReference type="AlphaFoldDB" id="A0A7J6FWK0"/>
<reference evidence="5 6" key="1">
    <citation type="journal article" date="2020" name="bioRxiv">
        <title>Sequence and annotation of 42 cannabis genomes reveals extensive copy number variation in cannabinoid synthesis and pathogen resistance genes.</title>
        <authorList>
            <person name="Mckernan K.J."/>
            <person name="Helbert Y."/>
            <person name="Kane L.T."/>
            <person name="Ebling H."/>
            <person name="Zhang L."/>
            <person name="Liu B."/>
            <person name="Eaton Z."/>
            <person name="Mclaughlin S."/>
            <person name="Kingan S."/>
            <person name="Baybayan P."/>
            <person name="Concepcion G."/>
            <person name="Jordan M."/>
            <person name="Riva A."/>
            <person name="Barbazuk W."/>
            <person name="Harkins T."/>
        </authorList>
    </citation>
    <scope>NUCLEOTIDE SEQUENCE [LARGE SCALE GENOMIC DNA]</scope>
    <source>
        <strain evidence="5 6">cv. Jamaican Lion 4</strain>
        <strain evidence="4">Father</strain>
        <strain evidence="3">Mother</strain>
        <tissue evidence="3">Leaf</tissue>
    </source>
</reference>
<dbReference type="Gene3D" id="1.25.40.10">
    <property type="entry name" value="Tetratricopeptide repeat domain"/>
    <property type="match status" value="3"/>
</dbReference>
<feature type="repeat" description="PPR" evidence="2">
    <location>
        <begin position="337"/>
        <end position="371"/>
    </location>
</feature>
<dbReference type="InterPro" id="IPR046848">
    <property type="entry name" value="E_motif"/>
</dbReference>
<dbReference type="InterPro" id="IPR011990">
    <property type="entry name" value="TPR-like_helical_dom_sf"/>
</dbReference>
<keyword evidence="6" id="KW-1185">Reference proteome</keyword>
<feature type="repeat" description="PPR" evidence="2">
    <location>
        <begin position="204"/>
        <end position="238"/>
    </location>
</feature>
<dbReference type="PROSITE" id="PS51375">
    <property type="entry name" value="PPR"/>
    <property type="match status" value="2"/>
</dbReference>
<dbReference type="EMBL" id="JAATIQ010000009">
    <property type="protein sequence ID" value="KAF4401958.1"/>
    <property type="molecule type" value="Genomic_DNA"/>
</dbReference>
<organism evidence="3 5">
    <name type="scientific">Cannabis sativa</name>
    <name type="common">Hemp</name>
    <name type="synonym">Marijuana</name>
    <dbReference type="NCBI Taxonomy" id="3483"/>
    <lineage>
        <taxon>Eukaryota</taxon>
        <taxon>Viridiplantae</taxon>
        <taxon>Streptophyta</taxon>
        <taxon>Embryophyta</taxon>
        <taxon>Tracheophyta</taxon>
        <taxon>Spermatophyta</taxon>
        <taxon>Magnoliopsida</taxon>
        <taxon>eudicotyledons</taxon>
        <taxon>Gunneridae</taxon>
        <taxon>Pentapetalae</taxon>
        <taxon>rosids</taxon>
        <taxon>fabids</taxon>
        <taxon>Rosales</taxon>
        <taxon>Cannabaceae</taxon>
        <taxon>Cannabis</taxon>
    </lineage>
</organism>
<dbReference type="Pfam" id="PF20431">
    <property type="entry name" value="E_motif"/>
    <property type="match status" value="1"/>
</dbReference>
<dbReference type="FunFam" id="1.25.40.10:FF:001237">
    <property type="entry name" value="Pentatricopeptide repeat-containing protein"/>
    <property type="match status" value="1"/>
</dbReference>
<evidence type="ECO:0000256" key="2">
    <source>
        <dbReference type="PROSITE-ProRule" id="PRU00708"/>
    </source>
</evidence>
<evidence type="ECO:0008006" key="7">
    <source>
        <dbReference type="Google" id="ProtNLM"/>
    </source>
</evidence>
<evidence type="ECO:0000313" key="6">
    <source>
        <dbReference type="Proteomes" id="UP000583929"/>
    </source>
</evidence>
<dbReference type="GO" id="GO:0003723">
    <property type="term" value="F:RNA binding"/>
    <property type="evidence" value="ECO:0007669"/>
    <property type="project" value="InterPro"/>
</dbReference>
<dbReference type="EMBL" id="JAATIP010000092">
    <property type="protein sequence ID" value="KAF4375058.1"/>
    <property type="molecule type" value="Genomic_DNA"/>
</dbReference>